<dbReference type="RefSeq" id="WP_111714255.1">
    <property type="nucleotide sequence ID" value="NZ_JAKREG010000002.1"/>
</dbReference>
<dbReference type="PANTHER" id="PTHR33884:SF3">
    <property type="entry name" value="UPF0410 PROTEIN YMGE"/>
    <property type="match status" value="1"/>
</dbReference>
<feature type="transmembrane region" description="Helical" evidence="7">
    <location>
        <begin position="6"/>
        <end position="23"/>
    </location>
</feature>
<accession>A0A327ZV53</accession>
<evidence type="ECO:0000313" key="8">
    <source>
        <dbReference type="EMBL" id="RAK46085.1"/>
    </source>
</evidence>
<dbReference type="EMBL" id="PZJH01000001">
    <property type="protein sequence ID" value="RAK46085.1"/>
    <property type="molecule type" value="Genomic_DNA"/>
</dbReference>
<name>A0A327ZV53_9STAP</name>
<keyword evidence="3" id="KW-1003">Cell membrane</keyword>
<sequence length="84" mass="8601">MGLIIMLIVGGLVGWVAGMIMGTDIPGGKIGNIIAGLLGASIGGYLIPGFGPEWGGVHIIPALVGTILLIAIVSIVLQMMHKRR</sequence>
<proteinExistence type="inferred from homology"/>
<keyword evidence="6 7" id="KW-0472">Membrane</keyword>
<dbReference type="PANTHER" id="PTHR33884">
    <property type="entry name" value="UPF0410 PROTEIN YMGE"/>
    <property type="match status" value="1"/>
</dbReference>
<evidence type="ECO:0000256" key="2">
    <source>
        <dbReference type="ARBA" id="ARBA00011006"/>
    </source>
</evidence>
<gene>
    <name evidence="8" type="ORF">BHU61_01160</name>
</gene>
<dbReference type="AlphaFoldDB" id="A0A327ZV53"/>
<evidence type="ECO:0000313" key="9">
    <source>
        <dbReference type="Proteomes" id="UP000249808"/>
    </source>
</evidence>
<protein>
    <submittedName>
        <fullName evidence="8">GlsB/YeaQ/YmgE family stress response membrane protein</fullName>
    </submittedName>
</protein>
<feature type="transmembrane region" description="Helical" evidence="7">
    <location>
        <begin position="30"/>
        <end position="47"/>
    </location>
</feature>
<evidence type="ECO:0000256" key="4">
    <source>
        <dbReference type="ARBA" id="ARBA00022692"/>
    </source>
</evidence>
<evidence type="ECO:0000256" key="3">
    <source>
        <dbReference type="ARBA" id="ARBA00022475"/>
    </source>
</evidence>
<dbReference type="Pfam" id="PF04226">
    <property type="entry name" value="Transgly_assoc"/>
    <property type="match status" value="1"/>
</dbReference>
<comment type="caution">
    <text evidence="8">The sequence shown here is derived from an EMBL/GenBank/DDBJ whole genome shotgun (WGS) entry which is preliminary data.</text>
</comment>
<comment type="subcellular location">
    <subcellularLocation>
        <location evidence="1">Cell membrane</location>
        <topology evidence="1">Multi-pass membrane protein</topology>
    </subcellularLocation>
</comment>
<keyword evidence="5 7" id="KW-1133">Transmembrane helix</keyword>
<keyword evidence="9" id="KW-1185">Reference proteome</keyword>
<reference evidence="8 9" key="1">
    <citation type="journal article" date="2018" name="Front. Microbiol.">
        <title>Description and Comparative Genomics of Macrococcus caseolyticus subsp. hominis subsp. nov., Macrococcus goetzii sp. nov., Macrococcus epidermidis sp. nov., and Macrococcus bohemicus sp. nov., Novel Macrococci From Human Clinical Material With Virulence Potential and Suspected Uptake of Foreign DNA by Natural Transformation.</title>
        <authorList>
            <person name="Maslanova I."/>
            <person name="Wertheimer Z."/>
            <person name="Sedlacek I."/>
            <person name="Svec P."/>
            <person name="Indrakova A."/>
            <person name="Kovarovic V."/>
            <person name="Schumann P."/>
            <person name="Sproer C."/>
            <person name="Kralova S."/>
            <person name="Sedo O."/>
            <person name="Kristofova L."/>
            <person name="Vrbovska V."/>
            <person name="Fuzik T."/>
            <person name="Petras P."/>
            <person name="Zdrahal Z."/>
            <person name="Ruzickova V."/>
            <person name="Doskar J."/>
            <person name="Pantucek R."/>
        </authorList>
    </citation>
    <scope>NUCLEOTIDE SEQUENCE [LARGE SCALE GENOMIC DNA]</scope>
    <source>
        <strain evidence="8 9">01/688</strain>
    </source>
</reference>
<comment type="similarity">
    <text evidence="2">Belongs to the UPF0410 family.</text>
</comment>
<organism evidence="8 9">
    <name type="scientific">Macrococcus epidermidis</name>
    <dbReference type="NCBI Taxonomy" id="1902580"/>
    <lineage>
        <taxon>Bacteria</taxon>
        <taxon>Bacillati</taxon>
        <taxon>Bacillota</taxon>
        <taxon>Bacilli</taxon>
        <taxon>Bacillales</taxon>
        <taxon>Staphylococcaceae</taxon>
        <taxon>Macrococcus</taxon>
    </lineage>
</organism>
<evidence type="ECO:0000256" key="6">
    <source>
        <dbReference type="ARBA" id="ARBA00023136"/>
    </source>
</evidence>
<evidence type="ECO:0000256" key="5">
    <source>
        <dbReference type="ARBA" id="ARBA00022989"/>
    </source>
</evidence>
<dbReference type="GO" id="GO:0005886">
    <property type="term" value="C:plasma membrane"/>
    <property type="evidence" value="ECO:0007669"/>
    <property type="project" value="UniProtKB-SubCell"/>
</dbReference>
<dbReference type="InterPro" id="IPR007341">
    <property type="entry name" value="Transgly_assoc"/>
</dbReference>
<evidence type="ECO:0000256" key="1">
    <source>
        <dbReference type="ARBA" id="ARBA00004651"/>
    </source>
</evidence>
<evidence type="ECO:0000256" key="7">
    <source>
        <dbReference type="SAM" id="Phobius"/>
    </source>
</evidence>
<feature type="transmembrane region" description="Helical" evidence="7">
    <location>
        <begin position="59"/>
        <end position="77"/>
    </location>
</feature>
<dbReference type="Proteomes" id="UP000249808">
    <property type="component" value="Unassembled WGS sequence"/>
</dbReference>
<keyword evidence="4 7" id="KW-0812">Transmembrane</keyword>